<dbReference type="AlphaFoldDB" id="A0A0J6IDV3"/>
<name>A0A0J6IDV3_9PSED</name>
<organism evidence="1 2">
    <name type="scientific">Pseudomonas helleri</name>
    <dbReference type="NCBI Taxonomy" id="1608996"/>
    <lineage>
        <taxon>Bacteria</taxon>
        <taxon>Pseudomonadati</taxon>
        <taxon>Pseudomonadota</taxon>
        <taxon>Gammaproteobacteria</taxon>
        <taxon>Pseudomonadales</taxon>
        <taxon>Pseudomonadaceae</taxon>
        <taxon>Pseudomonas</taxon>
    </lineage>
</organism>
<dbReference type="OrthoDB" id="7029427at2"/>
<dbReference type="Proteomes" id="UP000441404">
    <property type="component" value="Unassembled WGS sequence"/>
</dbReference>
<sequence>MNVPSKIVIVVAFLAAFFGAGLTLAEGSAKVPEVTAEDGTIEFFDKDQKSKCVIPFVTGAYGFTNESTNKCPNDNIYFFKLHHVPSAATILMTDDANCGRDQENFDFLFKTIKFETTTDFVSISNTITFDDKAVIVPGLRLEKKRYKNGAQIDGKLSCVQIVRSL</sequence>
<accession>A0A0J6IDV3</accession>
<reference evidence="1 2" key="1">
    <citation type="submission" date="2019-10" db="EMBL/GenBank/DDBJ databases">
        <title>Evaluation of single-gene subtyping targets for Pseudomonas.</title>
        <authorList>
            <person name="Reichler S.J."/>
            <person name="Orsi R.H."/>
            <person name="Wiedmann M."/>
            <person name="Martin N.H."/>
            <person name="Murphy S.I."/>
        </authorList>
    </citation>
    <scope>NUCLEOTIDE SEQUENCE [LARGE SCALE GENOMIC DNA]</scope>
    <source>
        <strain evidence="1 2">FSL R10-3257</strain>
    </source>
</reference>
<protein>
    <submittedName>
        <fullName evidence="1">Uncharacterized protein</fullName>
    </submittedName>
</protein>
<dbReference type="RefSeq" id="WP_048368588.1">
    <property type="nucleotide sequence ID" value="NZ_JYLD01000004.1"/>
</dbReference>
<proteinExistence type="predicted"/>
<gene>
    <name evidence="1" type="ORF">GHO40_06510</name>
</gene>
<comment type="caution">
    <text evidence="1">The sequence shown here is derived from an EMBL/GenBank/DDBJ whole genome shotgun (WGS) entry which is preliminary data.</text>
</comment>
<evidence type="ECO:0000313" key="1">
    <source>
        <dbReference type="EMBL" id="MQT46382.1"/>
    </source>
</evidence>
<dbReference type="EMBL" id="WIWJ01000008">
    <property type="protein sequence ID" value="MQT46382.1"/>
    <property type="molecule type" value="Genomic_DNA"/>
</dbReference>
<evidence type="ECO:0000313" key="2">
    <source>
        <dbReference type="Proteomes" id="UP000441404"/>
    </source>
</evidence>